<evidence type="ECO:0000313" key="12">
    <source>
        <dbReference type="Proteomes" id="UP000887229"/>
    </source>
</evidence>
<dbReference type="InterPro" id="IPR037212">
    <property type="entry name" value="Med7/Med21-like"/>
</dbReference>
<evidence type="ECO:0000256" key="5">
    <source>
        <dbReference type="ARBA" id="ARBA00023015"/>
    </source>
</evidence>
<dbReference type="GO" id="GO:0003712">
    <property type="term" value="F:transcription coregulator activity"/>
    <property type="evidence" value="ECO:0007669"/>
    <property type="project" value="InterPro"/>
</dbReference>
<evidence type="ECO:0000256" key="10">
    <source>
        <dbReference type="RuleBase" id="RU364060"/>
    </source>
</evidence>
<name>A0A9P7ZP80_9HYPO</name>
<reference evidence="11" key="1">
    <citation type="journal article" date="2021" name="IMA Fungus">
        <title>Genomic characterization of three marine fungi, including Emericellopsis atlantica sp. nov. with signatures of a generalist lifestyle and marine biomass degradation.</title>
        <authorList>
            <person name="Hagestad O.C."/>
            <person name="Hou L."/>
            <person name="Andersen J.H."/>
            <person name="Hansen E.H."/>
            <person name="Altermark B."/>
            <person name="Li C."/>
            <person name="Kuhnert E."/>
            <person name="Cox R.J."/>
            <person name="Crous P.W."/>
            <person name="Spatafora J.W."/>
            <person name="Lail K."/>
            <person name="Amirebrahimi M."/>
            <person name="Lipzen A."/>
            <person name="Pangilinan J."/>
            <person name="Andreopoulos W."/>
            <person name="Hayes R.D."/>
            <person name="Ng V."/>
            <person name="Grigoriev I.V."/>
            <person name="Jackson S.A."/>
            <person name="Sutton T.D.S."/>
            <person name="Dobson A.D.W."/>
            <person name="Rama T."/>
        </authorList>
    </citation>
    <scope>NUCLEOTIDE SEQUENCE</scope>
    <source>
        <strain evidence="11">TS7</strain>
    </source>
</reference>
<keyword evidence="8 10" id="KW-0539">Nucleus</keyword>
<comment type="similarity">
    <text evidence="2 10">Belongs to the Mediator complex subunit 7 family.</text>
</comment>
<dbReference type="RefSeq" id="XP_046119490.1">
    <property type="nucleotide sequence ID" value="XM_046260578.1"/>
</dbReference>
<dbReference type="InterPro" id="IPR009244">
    <property type="entry name" value="Mediatior_Med7"/>
</dbReference>
<proteinExistence type="inferred from homology"/>
<evidence type="ECO:0000256" key="6">
    <source>
        <dbReference type="ARBA" id="ARBA00023159"/>
    </source>
</evidence>
<organism evidence="11 12">
    <name type="scientific">Emericellopsis atlantica</name>
    <dbReference type="NCBI Taxonomy" id="2614577"/>
    <lineage>
        <taxon>Eukaryota</taxon>
        <taxon>Fungi</taxon>
        <taxon>Dikarya</taxon>
        <taxon>Ascomycota</taxon>
        <taxon>Pezizomycotina</taxon>
        <taxon>Sordariomycetes</taxon>
        <taxon>Hypocreomycetidae</taxon>
        <taxon>Hypocreales</taxon>
        <taxon>Bionectriaceae</taxon>
        <taxon>Emericellopsis</taxon>
    </lineage>
</organism>
<dbReference type="InterPro" id="IPR044888">
    <property type="entry name" value="Mediatior_Med7_sf"/>
</dbReference>
<dbReference type="Gene3D" id="6.10.140.200">
    <property type="match status" value="1"/>
</dbReference>
<dbReference type="Pfam" id="PF05983">
    <property type="entry name" value="Med7"/>
    <property type="match status" value="1"/>
</dbReference>
<dbReference type="EMBL" id="MU251250">
    <property type="protein sequence ID" value="KAG9255566.1"/>
    <property type="molecule type" value="Genomic_DNA"/>
</dbReference>
<evidence type="ECO:0000256" key="8">
    <source>
        <dbReference type="ARBA" id="ARBA00023242"/>
    </source>
</evidence>
<dbReference type="GO" id="GO:0070847">
    <property type="term" value="C:core mediator complex"/>
    <property type="evidence" value="ECO:0007669"/>
    <property type="project" value="TreeGrafter"/>
</dbReference>
<gene>
    <name evidence="11" type="ORF">F5Z01DRAFT_547755</name>
</gene>
<dbReference type="SUPFAM" id="SSF140718">
    <property type="entry name" value="Mediator hinge subcomplex-like"/>
    <property type="match status" value="1"/>
</dbReference>
<evidence type="ECO:0000256" key="9">
    <source>
        <dbReference type="ARBA" id="ARBA00025687"/>
    </source>
</evidence>
<dbReference type="GeneID" id="70291481"/>
<dbReference type="OrthoDB" id="10253553at2759"/>
<comment type="caution">
    <text evidence="11">The sequence shown here is derived from an EMBL/GenBank/DDBJ whole genome shotgun (WGS) entry which is preliminary data.</text>
</comment>
<evidence type="ECO:0000256" key="4">
    <source>
        <dbReference type="ARBA" id="ARBA00020631"/>
    </source>
</evidence>
<keyword evidence="12" id="KW-1185">Reference proteome</keyword>
<sequence length="250" mass="27891">MADEEDPQSLVGTFPEPPSFYKDFTPANVSRIEELRKAAGIEDLASRLPDVPEDLINLQPPAEPENGKWRVFGDHYTLEDKLPTLEEVGAVSLPPTHPSRLQASPSSSQVAQNNHYDHALELKRLTKSLLLNFLELLTTLSQNPGHASAKISDINTLLINIHHALNEYRPHQARESAAELMQDHLDTIRRETTSVREGVDRARRVLEGLGSLTFAEREASQAPVDEEAEKKLRKQQDGLTLWNCADALLA</sequence>
<comment type="function">
    <text evidence="9">Component of the Mediator complex, a coactivator involved in the regulated transcription of nearly all RNA polymerase II-dependent genes. Mediator functions as a bridge to convey information from gene-specific regulatory proteins to the basal RNA polymerase II transcription machinery. Mediator is recruited to promoters by direct interactions with regulatory proteins and serves as a scaffold for the assembly of a functional preinitiation complex with RNA polymerase II and the general transcription factors.</text>
</comment>
<evidence type="ECO:0000256" key="1">
    <source>
        <dbReference type="ARBA" id="ARBA00004123"/>
    </source>
</evidence>
<evidence type="ECO:0000256" key="7">
    <source>
        <dbReference type="ARBA" id="ARBA00023163"/>
    </source>
</evidence>
<dbReference type="PANTHER" id="PTHR21428:SF11">
    <property type="entry name" value="MEDIATOR OF RNA POLYMERASE II TRANSCRIPTION SUBUNIT 7"/>
    <property type="match status" value="1"/>
</dbReference>
<accession>A0A9P7ZP80</accession>
<keyword evidence="6 10" id="KW-0010">Activator</keyword>
<dbReference type="GO" id="GO:0016592">
    <property type="term" value="C:mediator complex"/>
    <property type="evidence" value="ECO:0007669"/>
    <property type="project" value="InterPro"/>
</dbReference>
<keyword evidence="5 10" id="KW-0805">Transcription regulation</keyword>
<dbReference type="Proteomes" id="UP000887229">
    <property type="component" value="Unassembled WGS sequence"/>
</dbReference>
<dbReference type="PANTHER" id="PTHR21428">
    <property type="entry name" value="MEDIATOR OF RNA POLYMERASE II TRANSCRIPTION SUBUNIT 7"/>
    <property type="match status" value="1"/>
</dbReference>
<comment type="subcellular location">
    <subcellularLocation>
        <location evidence="1 10">Nucleus</location>
    </subcellularLocation>
</comment>
<evidence type="ECO:0000256" key="3">
    <source>
        <dbReference type="ARBA" id="ARBA00011837"/>
    </source>
</evidence>
<dbReference type="Gene3D" id="6.10.140.1520">
    <property type="match status" value="1"/>
</dbReference>
<protein>
    <recommendedName>
        <fullName evidence="4 10">Mediator of RNA polymerase II transcription subunit 7</fullName>
    </recommendedName>
</protein>
<keyword evidence="7 10" id="KW-0804">Transcription</keyword>
<dbReference type="AlphaFoldDB" id="A0A9P7ZP80"/>
<comment type="subunit">
    <text evidence="3 10">Component of the Mediator complex.</text>
</comment>
<dbReference type="GO" id="GO:0006357">
    <property type="term" value="P:regulation of transcription by RNA polymerase II"/>
    <property type="evidence" value="ECO:0007669"/>
    <property type="project" value="InterPro"/>
</dbReference>
<evidence type="ECO:0000256" key="2">
    <source>
        <dbReference type="ARBA" id="ARBA00009994"/>
    </source>
</evidence>
<evidence type="ECO:0000313" key="11">
    <source>
        <dbReference type="EMBL" id="KAG9255566.1"/>
    </source>
</evidence>